<feature type="domain" description="Alpha-carbonic anhydrase" evidence="5">
    <location>
        <begin position="512"/>
        <end position="567"/>
    </location>
</feature>
<evidence type="ECO:0000256" key="2">
    <source>
        <dbReference type="ARBA" id="ARBA00048348"/>
    </source>
</evidence>
<evidence type="ECO:0000256" key="3">
    <source>
        <dbReference type="SAM" id="MobiDB-lite"/>
    </source>
</evidence>
<comment type="similarity">
    <text evidence="1">Belongs to the alpha-carbonic anhydrase family.</text>
</comment>
<accession>A0A9K3PQA6</accession>
<evidence type="ECO:0000313" key="7">
    <source>
        <dbReference type="Proteomes" id="UP000693970"/>
    </source>
</evidence>
<evidence type="ECO:0000256" key="4">
    <source>
        <dbReference type="SAM" id="Phobius"/>
    </source>
</evidence>
<dbReference type="Pfam" id="PF00194">
    <property type="entry name" value="Carb_anhydrase"/>
    <property type="match status" value="1"/>
</dbReference>
<dbReference type="EMBL" id="JAGRRH010000016">
    <property type="protein sequence ID" value="KAG7355316.1"/>
    <property type="molecule type" value="Genomic_DNA"/>
</dbReference>
<keyword evidence="4" id="KW-0812">Transmembrane</keyword>
<keyword evidence="4" id="KW-0472">Membrane</keyword>
<keyword evidence="7" id="KW-1185">Reference proteome</keyword>
<evidence type="ECO:0000259" key="5">
    <source>
        <dbReference type="Pfam" id="PF00194"/>
    </source>
</evidence>
<dbReference type="GO" id="GO:0008270">
    <property type="term" value="F:zinc ion binding"/>
    <property type="evidence" value="ECO:0007669"/>
    <property type="project" value="InterPro"/>
</dbReference>
<feature type="transmembrane region" description="Helical" evidence="4">
    <location>
        <begin position="55"/>
        <end position="76"/>
    </location>
</feature>
<dbReference type="GO" id="GO:0004089">
    <property type="term" value="F:carbonate dehydratase activity"/>
    <property type="evidence" value="ECO:0007669"/>
    <property type="project" value="UniProtKB-EC"/>
</dbReference>
<gene>
    <name evidence="6" type="ORF">IV203_004672</name>
</gene>
<dbReference type="InterPro" id="IPR001148">
    <property type="entry name" value="CA_dom"/>
</dbReference>
<reference evidence="6" key="2">
    <citation type="submission" date="2021-04" db="EMBL/GenBank/DDBJ databases">
        <authorList>
            <person name="Podell S."/>
        </authorList>
    </citation>
    <scope>NUCLEOTIDE SEQUENCE</scope>
    <source>
        <strain evidence="6">Hildebrandi</strain>
    </source>
</reference>
<dbReference type="AlphaFoldDB" id="A0A9K3PQA6"/>
<proteinExistence type="inferred from homology"/>
<dbReference type="OrthoDB" id="42956at2759"/>
<protein>
    <submittedName>
        <fullName evidence="6">Eukaryotic-type carbonic anhydrase</fullName>
    </submittedName>
</protein>
<name>A0A9K3PQA6_9STRA</name>
<comment type="catalytic activity">
    <reaction evidence="2">
        <text>hydrogencarbonate + H(+) = CO2 + H2O</text>
        <dbReference type="Rhea" id="RHEA:10748"/>
        <dbReference type="ChEBI" id="CHEBI:15377"/>
        <dbReference type="ChEBI" id="CHEBI:15378"/>
        <dbReference type="ChEBI" id="CHEBI:16526"/>
        <dbReference type="ChEBI" id="CHEBI:17544"/>
        <dbReference type="EC" id="4.2.1.1"/>
    </reaction>
</comment>
<organism evidence="6 7">
    <name type="scientific">Nitzschia inconspicua</name>
    <dbReference type="NCBI Taxonomy" id="303405"/>
    <lineage>
        <taxon>Eukaryota</taxon>
        <taxon>Sar</taxon>
        <taxon>Stramenopiles</taxon>
        <taxon>Ochrophyta</taxon>
        <taxon>Bacillariophyta</taxon>
        <taxon>Bacillariophyceae</taxon>
        <taxon>Bacillariophycidae</taxon>
        <taxon>Bacillariales</taxon>
        <taxon>Bacillariaceae</taxon>
        <taxon>Nitzschia</taxon>
    </lineage>
</organism>
<sequence>MMMDIIKFNDRTNVAESVDTETDSDIAIDTTIKEGEERNNSTAASKIISTINNKLSTMVFCCLMIMVVGIAVYCYLPSDPSDNSNNDVVAALANPSQHTIPIPKNAVVSLDRYLSTTSTSTTTSPIDVWEDDNDDDGMLSMNISDFNVTNTTIEGEDDDFYDDDFYDDDFYVEPFSVPRNKPKGYFNYDINDGAYGPNAWGRVDTSDSFMKEFGPDGWGPFRGYASSTVNRNRCSGRPAHLQSPKNLEANTPCEGHHEIRTWCGQFTISQGKFDAKILPNKLSLQMNRRPCGDVTRDSCNQDMPPLVDYPRYTSRLTDFADLLHYDIKVPAEHEIEGEKFDAEIQMLTLHPGSGRIASIGIVVRARSDGYNAKFQDILNAFQRTYDANAKACNSKRRQRRVTQDNDYQEEDGMDHDFYHYQQDQMEEEPITDNYHNYVKPNDVIQSNTTTAEQQRRNLRWQDGGDTTTAATSYSLRWQENHDDTTDSHNDATSKFVRQMQRPYIGFDPFHKSLWPSIFFYRYDGTITEPPCTGITWFVMQKPMIISRDQLAQIKRLLFTHKDGNCRSTSVHNANQSVARPVFRGTNDQSKIENCLQGTFKSDIDKGRLPGNRCRA</sequence>
<feature type="region of interest" description="Disordered" evidence="3">
    <location>
        <begin position="392"/>
        <end position="411"/>
    </location>
</feature>
<keyword evidence="4" id="KW-1133">Transmembrane helix</keyword>
<reference evidence="6" key="1">
    <citation type="journal article" date="2021" name="Sci. Rep.">
        <title>Diploid genomic architecture of Nitzschia inconspicua, an elite biomass production diatom.</title>
        <authorList>
            <person name="Oliver A."/>
            <person name="Podell S."/>
            <person name="Pinowska A."/>
            <person name="Traller J.C."/>
            <person name="Smith S.R."/>
            <person name="McClure R."/>
            <person name="Beliaev A."/>
            <person name="Bohutskyi P."/>
            <person name="Hill E.A."/>
            <person name="Rabines A."/>
            <person name="Zheng H."/>
            <person name="Allen L.Z."/>
            <person name="Kuo A."/>
            <person name="Grigoriev I.V."/>
            <person name="Allen A.E."/>
            <person name="Hazlebeck D."/>
            <person name="Allen E.E."/>
        </authorList>
    </citation>
    <scope>NUCLEOTIDE SEQUENCE</scope>
    <source>
        <strain evidence="6">Hildebrandi</strain>
    </source>
</reference>
<dbReference type="PANTHER" id="PTHR18952">
    <property type="entry name" value="CARBONIC ANHYDRASE"/>
    <property type="match status" value="1"/>
</dbReference>
<dbReference type="PANTHER" id="PTHR18952:SF265">
    <property type="entry name" value="CARBONIC ANHYDRASE"/>
    <property type="match status" value="1"/>
</dbReference>
<dbReference type="Proteomes" id="UP000693970">
    <property type="component" value="Unassembled WGS sequence"/>
</dbReference>
<comment type="caution">
    <text evidence="6">The sequence shown here is derived from an EMBL/GenBank/DDBJ whole genome shotgun (WGS) entry which is preliminary data.</text>
</comment>
<dbReference type="InterPro" id="IPR023561">
    <property type="entry name" value="Carbonic_anhydrase_a-class"/>
</dbReference>
<evidence type="ECO:0000313" key="6">
    <source>
        <dbReference type="EMBL" id="KAG7355316.1"/>
    </source>
</evidence>
<evidence type="ECO:0000256" key="1">
    <source>
        <dbReference type="ARBA" id="ARBA00010718"/>
    </source>
</evidence>